<keyword evidence="2" id="KW-0238">DNA-binding</keyword>
<evidence type="ECO:0000313" key="6">
    <source>
        <dbReference type="Proteomes" id="UP000239724"/>
    </source>
</evidence>
<evidence type="ECO:0000256" key="2">
    <source>
        <dbReference type="ARBA" id="ARBA00023125"/>
    </source>
</evidence>
<dbReference type="PRINTS" id="PR00778">
    <property type="entry name" value="HTHARSR"/>
</dbReference>
<organism evidence="5 6">
    <name type="scientific">Rhodopila globiformis</name>
    <name type="common">Rhodopseudomonas globiformis</name>
    <dbReference type="NCBI Taxonomy" id="1071"/>
    <lineage>
        <taxon>Bacteria</taxon>
        <taxon>Pseudomonadati</taxon>
        <taxon>Pseudomonadota</taxon>
        <taxon>Alphaproteobacteria</taxon>
        <taxon>Acetobacterales</taxon>
        <taxon>Acetobacteraceae</taxon>
        <taxon>Rhodopila</taxon>
    </lineage>
</organism>
<evidence type="ECO:0000256" key="1">
    <source>
        <dbReference type="ARBA" id="ARBA00023015"/>
    </source>
</evidence>
<proteinExistence type="predicted"/>
<feature type="domain" description="HTH arsR-type" evidence="4">
    <location>
        <begin position="18"/>
        <end position="112"/>
    </location>
</feature>
<dbReference type="Pfam" id="PF12840">
    <property type="entry name" value="HTH_20"/>
    <property type="match status" value="1"/>
</dbReference>
<protein>
    <submittedName>
        <fullName evidence="5">Transcriptional regulator</fullName>
    </submittedName>
</protein>
<comment type="caution">
    <text evidence="5">The sequence shown here is derived from an EMBL/GenBank/DDBJ whole genome shotgun (WGS) entry which is preliminary data.</text>
</comment>
<dbReference type="InterPro" id="IPR036388">
    <property type="entry name" value="WH-like_DNA-bd_sf"/>
</dbReference>
<dbReference type="Gene3D" id="1.10.10.10">
    <property type="entry name" value="Winged helix-like DNA-binding domain superfamily/Winged helix DNA-binding domain"/>
    <property type="match status" value="1"/>
</dbReference>
<dbReference type="PANTHER" id="PTHR43132">
    <property type="entry name" value="ARSENICAL RESISTANCE OPERON REPRESSOR ARSR-RELATED"/>
    <property type="match status" value="1"/>
</dbReference>
<dbReference type="EMBL" id="NHRY01000242">
    <property type="protein sequence ID" value="PPQ28489.1"/>
    <property type="molecule type" value="Genomic_DNA"/>
</dbReference>
<dbReference type="PROSITE" id="PS50987">
    <property type="entry name" value="HTH_ARSR_2"/>
    <property type="match status" value="1"/>
</dbReference>
<reference evidence="5 6" key="1">
    <citation type="journal article" date="2018" name="Arch. Microbiol.">
        <title>New insights into the metabolic potential of the phototrophic purple bacterium Rhodopila globiformis DSM 161(T) from its draft genome sequence and evidence for a vanadium-dependent nitrogenase.</title>
        <authorList>
            <person name="Imhoff J.F."/>
            <person name="Rahn T."/>
            <person name="Kunzel S."/>
            <person name="Neulinger S.C."/>
        </authorList>
    </citation>
    <scope>NUCLEOTIDE SEQUENCE [LARGE SCALE GENOMIC DNA]</scope>
    <source>
        <strain evidence="5 6">DSM 161</strain>
    </source>
</reference>
<dbReference type="SUPFAM" id="SSF46785">
    <property type="entry name" value="Winged helix' DNA-binding domain"/>
    <property type="match status" value="1"/>
</dbReference>
<dbReference type="InterPro" id="IPR036390">
    <property type="entry name" value="WH_DNA-bd_sf"/>
</dbReference>
<evidence type="ECO:0000256" key="3">
    <source>
        <dbReference type="ARBA" id="ARBA00023163"/>
    </source>
</evidence>
<evidence type="ECO:0000259" key="4">
    <source>
        <dbReference type="PROSITE" id="PS50987"/>
    </source>
</evidence>
<sequence length="116" mass="12524">MNRYSDIGCLPVPAVLSIAPAQIAELAEMFRIMGDPSRLSIILACLDAPIPVSEVAARTGLSANLVSHHLRLLRAARILRAERRGKQIFYAAADQHIRVTIADMVAHVAEPSDGEA</sequence>
<dbReference type="NCBIfam" id="NF033788">
    <property type="entry name" value="HTH_metalloreg"/>
    <property type="match status" value="1"/>
</dbReference>
<dbReference type="GO" id="GO:0003677">
    <property type="term" value="F:DNA binding"/>
    <property type="evidence" value="ECO:0007669"/>
    <property type="project" value="UniProtKB-KW"/>
</dbReference>
<dbReference type="AlphaFoldDB" id="A0A2S6N1L3"/>
<dbReference type="CDD" id="cd00090">
    <property type="entry name" value="HTH_ARSR"/>
    <property type="match status" value="1"/>
</dbReference>
<dbReference type="Proteomes" id="UP000239724">
    <property type="component" value="Unassembled WGS sequence"/>
</dbReference>
<name>A0A2S6N1L3_RHOGL</name>
<dbReference type="OrthoDB" id="9796124at2"/>
<gene>
    <name evidence="5" type="ORF">CCS01_24135</name>
</gene>
<dbReference type="PANTHER" id="PTHR43132:SF6">
    <property type="entry name" value="HTH-TYPE TRANSCRIPTIONAL REPRESSOR CZRA"/>
    <property type="match status" value="1"/>
</dbReference>
<keyword evidence="3" id="KW-0804">Transcription</keyword>
<dbReference type="GO" id="GO:0003700">
    <property type="term" value="F:DNA-binding transcription factor activity"/>
    <property type="evidence" value="ECO:0007669"/>
    <property type="project" value="InterPro"/>
</dbReference>
<dbReference type="InterPro" id="IPR001845">
    <property type="entry name" value="HTH_ArsR_DNA-bd_dom"/>
</dbReference>
<dbReference type="SMART" id="SM00418">
    <property type="entry name" value="HTH_ARSR"/>
    <property type="match status" value="1"/>
</dbReference>
<accession>A0A2S6N1L3</accession>
<dbReference type="InterPro" id="IPR011991">
    <property type="entry name" value="ArsR-like_HTH"/>
</dbReference>
<dbReference type="InterPro" id="IPR051011">
    <property type="entry name" value="Metal_resp_trans_reg"/>
</dbReference>
<evidence type="ECO:0000313" key="5">
    <source>
        <dbReference type="EMBL" id="PPQ28489.1"/>
    </source>
</evidence>
<keyword evidence="1" id="KW-0805">Transcription regulation</keyword>
<keyword evidence="6" id="KW-1185">Reference proteome</keyword>